<protein>
    <submittedName>
        <fullName evidence="3">Polymorphic toxin type 50 domain-containing protein</fullName>
    </submittedName>
</protein>
<evidence type="ECO:0000313" key="5">
    <source>
        <dbReference type="Proteomes" id="UP000247594"/>
    </source>
</evidence>
<dbReference type="Proteomes" id="UP001347884">
    <property type="component" value="Unassembled WGS sequence"/>
</dbReference>
<name>A0AAE5TJ15_AVIPA</name>
<dbReference type="Pfam" id="PF15542">
    <property type="entry name" value="Ntox50"/>
    <property type="match status" value="1"/>
</dbReference>
<evidence type="ECO:0000313" key="6">
    <source>
        <dbReference type="Proteomes" id="UP001347884"/>
    </source>
</evidence>
<reference evidence="3" key="3">
    <citation type="submission" date="2022-05" db="EMBL/GenBank/DDBJ databases">
        <authorList>
            <person name="Chen Y."/>
            <person name="Zhu J."/>
            <person name="Zhu K."/>
        </authorList>
    </citation>
    <scope>NUCLEOTIDE SEQUENCE</scope>
    <source>
        <strain evidence="3">AV25</strain>
    </source>
</reference>
<organism evidence="4 5">
    <name type="scientific">Avibacterium paragallinarum</name>
    <name type="common">Haemophilus gallinarum</name>
    <dbReference type="NCBI Taxonomy" id="728"/>
    <lineage>
        <taxon>Bacteria</taxon>
        <taxon>Pseudomonadati</taxon>
        <taxon>Pseudomonadota</taxon>
        <taxon>Gammaproteobacteria</taxon>
        <taxon>Pasteurellales</taxon>
        <taxon>Pasteurellaceae</taxon>
        <taxon>Avibacterium</taxon>
    </lineage>
</organism>
<gene>
    <name evidence="4" type="ORF">DM482_03750</name>
    <name evidence="3" type="ORF">M5S13_02920</name>
</gene>
<evidence type="ECO:0000259" key="1">
    <source>
        <dbReference type="Pfam" id="PF15542"/>
    </source>
</evidence>
<dbReference type="EMBL" id="QJPJ01000004">
    <property type="protein sequence ID" value="PXZ39858.1"/>
    <property type="molecule type" value="Genomic_DNA"/>
</dbReference>
<dbReference type="RefSeq" id="WP_110479130.1">
    <property type="nucleotide sequence ID" value="NZ_CP081939.1"/>
</dbReference>
<comment type="caution">
    <text evidence="4">The sequence shown here is derived from an EMBL/GenBank/DDBJ whole genome shotgun (WGS) entry which is preliminary data.</text>
</comment>
<dbReference type="InterPro" id="IPR029100">
    <property type="entry name" value="Ntox50"/>
</dbReference>
<dbReference type="Pfam" id="PF21726">
    <property type="entry name" value="DUF6862"/>
    <property type="match status" value="1"/>
</dbReference>
<proteinExistence type="predicted"/>
<keyword evidence="6" id="KW-1185">Reference proteome</keyword>
<reference evidence="4 5" key="1">
    <citation type="submission" date="2018-06" db="EMBL/GenBank/DDBJ databases">
        <authorList>
            <person name="Teymurazov M."/>
            <person name="Kislichkina A."/>
            <person name="Abaymova A."/>
            <person name="Mukhina T."/>
            <person name="Mayskaya N."/>
            <person name="Svetoch E."/>
            <person name="Bogun A."/>
        </authorList>
    </citation>
    <scope>NUCLEOTIDE SEQUENCE [LARGE SCALE GENOMIC DNA]</scope>
    <source>
        <strain evidence="4 5">SCPM-O-B-8406</strain>
    </source>
</reference>
<dbReference type="Proteomes" id="UP000247594">
    <property type="component" value="Unassembled WGS sequence"/>
</dbReference>
<dbReference type="AlphaFoldDB" id="A0AAE5TJ15"/>
<feature type="domain" description="Bacterial toxin 50" evidence="1">
    <location>
        <begin position="209"/>
        <end position="303"/>
    </location>
</feature>
<sequence>MENNYLYAFEAERKAELDILIQTEADPEKRKAYEAERAAIIKRDIDRQQAIEASCQRFNKGSADCASQIAEANRAKASYSASTDLIRGVGMQTDKRRYADLFKNDFYRVNEALQGKDPVTMQKEAFAIEVSKAKNTRPEDEYTWISNGIDLGWLGEYQGWGRAIKGLPKSENFATKVPKEVNANGRLPVVSEITDYKTAKIDFSSLKLEMSKQNKHLENTNEYNIALSNGERKSIITTNLDSLKGYAGSGQKIGKNDVGSPGSKERVNFDKIIGNYIDPITGESIPTSMGIIHYSKKGYHIVPAQLDPN</sequence>
<dbReference type="InterPro" id="IPR049271">
    <property type="entry name" value="DUF6862"/>
</dbReference>
<feature type="domain" description="DUF6862" evidence="2">
    <location>
        <begin position="10"/>
        <end position="80"/>
    </location>
</feature>
<dbReference type="EMBL" id="JAMDKF010000004">
    <property type="protein sequence ID" value="MEE6040846.1"/>
    <property type="molecule type" value="Genomic_DNA"/>
</dbReference>
<evidence type="ECO:0000313" key="4">
    <source>
        <dbReference type="EMBL" id="PXZ39858.1"/>
    </source>
</evidence>
<accession>A0AAE5TJ15</accession>
<reference evidence="3 6" key="2">
    <citation type="journal article" date="2022" name="Front. Microbiol.">
        <title>Commensal bacteria contribute to the growth of multidrug-resistant Avibacterium paragallinarum in chickens.</title>
        <authorList>
            <person name="Zhu J."/>
            <person name="Chen Y."/>
            <person name="Wu Y."/>
            <person name="Wang Y."/>
            <person name="Zhu K."/>
        </authorList>
    </citation>
    <scope>NUCLEOTIDE SEQUENCE [LARGE SCALE GENOMIC DNA]</scope>
    <source>
        <strain evidence="3 6">AV25</strain>
    </source>
</reference>
<evidence type="ECO:0000313" key="3">
    <source>
        <dbReference type="EMBL" id="MEE6040846.1"/>
    </source>
</evidence>
<evidence type="ECO:0000259" key="2">
    <source>
        <dbReference type="Pfam" id="PF21726"/>
    </source>
</evidence>